<keyword evidence="3" id="KW-1185">Reference proteome</keyword>
<evidence type="ECO:0000256" key="1">
    <source>
        <dbReference type="SAM" id="Phobius"/>
    </source>
</evidence>
<keyword evidence="1" id="KW-1133">Transmembrane helix</keyword>
<evidence type="ECO:0000313" key="3">
    <source>
        <dbReference type="Proteomes" id="UP000692954"/>
    </source>
</evidence>
<proteinExistence type="predicted"/>
<feature type="transmembrane region" description="Helical" evidence="1">
    <location>
        <begin position="180"/>
        <end position="197"/>
    </location>
</feature>
<comment type="caution">
    <text evidence="2">The sequence shown here is derived from an EMBL/GenBank/DDBJ whole genome shotgun (WGS) entry which is preliminary data.</text>
</comment>
<sequence length="251" mass="29908">MIQQFLDCKQLQKLLAHPEYLSAVQQMQNSPTAIMQKYKNNPEFVHLMLEYMKTMGEHILYIKPLKSEQQQQQPKIFPISQTSQINYIQTQEEKAQYIIENDKEVIAILQDTRVQAFIEFLQRTGKVDFKEIAYKDLQLMQKLQVLIQKGVLNVQIFILEIYNECDIEMFKIQNNNNRDIVKLCFVYILILMFNYFIKKEFFLYLWFPSLLGLVRSSLSAFFSCLKLVSKLLISFLESFRIYMNSIETFIK</sequence>
<accession>A0A8S1N0I0</accession>
<evidence type="ECO:0000313" key="2">
    <source>
        <dbReference type="EMBL" id="CAD8086717.1"/>
    </source>
</evidence>
<keyword evidence="1" id="KW-0812">Transmembrane</keyword>
<dbReference type="AlphaFoldDB" id="A0A8S1N0I0"/>
<reference evidence="2" key="1">
    <citation type="submission" date="2021-01" db="EMBL/GenBank/DDBJ databases">
        <authorList>
            <consortium name="Genoscope - CEA"/>
            <person name="William W."/>
        </authorList>
    </citation>
    <scope>NUCLEOTIDE SEQUENCE</scope>
</reference>
<organism evidence="2 3">
    <name type="scientific">Paramecium sonneborni</name>
    <dbReference type="NCBI Taxonomy" id="65129"/>
    <lineage>
        <taxon>Eukaryota</taxon>
        <taxon>Sar</taxon>
        <taxon>Alveolata</taxon>
        <taxon>Ciliophora</taxon>
        <taxon>Intramacronucleata</taxon>
        <taxon>Oligohymenophorea</taxon>
        <taxon>Peniculida</taxon>
        <taxon>Parameciidae</taxon>
        <taxon>Paramecium</taxon>
    </lineage>
</organism>
<dbReference type="Proteomes" id="UP000692954">
    <property type="component" value="Unassembled WGS sequence"/>
</dbReference>
<protein>
    <submittedName>
        <fullName evidence="2">Uncharacterized protein</fullName>
    </submittedName>
</protein>
<name>A0A8S1N0I0_9CILI</name>
<keyword evidence="1" id="KW-0472">Membrane</keyword>
<dbReference type="OrthoDB" id="71407at2759"/>
<dbReference type="EMBL" id="CAJJDN010000050">
    <property type="protein sequence ID" value="CAD8086717.1"/>
    <property type="molecule type" value="Genomic_DNA"/>
</dbReference>
<gene>
    <name evidence="2" type="ORF">PSON_ATCC_30995.1.T0500154</name>
</gene>